<evidence type="ECO:0000259" key="2">
    <source>
        <dbReference type="Pfam" id="PF01476"/>
    </source>
</evidence>
<organism evidence="4 5">
    <name type="scientific">Herminiimonas contaminans</name>
    <dbReference type="NCBI Taxonomy" id="1111140"/>
    <lineage>
        <taxon>Bacteria</taxon>
        <taxon>Pseudomonadati</taxon>
        <taxon>Pseudomonadota</taxon>
        <taxon>Betaproteobacteria</taxon>
        <taxon>Burkholderiales</taxon>
        <taxon>Oxalobacteraceae</taxon>
        <taxon>Herminiimonas</taxon>
    </lineage>
</organism>
<dbReference type="CDD" id="cd00118">
    <property type="entry name" value="LysM"/>
    <property type="match status" value="1"/>
</dbReference>
<dbReference type="Proteomes" id="UP000657372">
    <property type="component" value="Unassembled WGS sequence"/>
</dbReference>
<sequence>MLRTIASAFLLIAISSSASADNISVTRDGVVYSVSQHETLSSISQKFTGHVKNWRAIGQTNQIENDRTIPIGRKVLIPARLLTPVSTFARIKSFFGDVVIRGHDGNAIEAKIDALLKEGDTLTTMANSFISLMLDDGTQFTLPPNSVVSLRLLRATQYVETPRTQLYLQKGRVESQVTPLNNRPDGKFEVISPLAVSGVRGTNFRVNVDDKRVLNEVLEGKVAVAQNTAVNKPSKQLVAAGYGTVVENGRVSKPVALLTAPVLQDGYQQQIRLPIQFPLSHASAAAFRVIVSTDAAGRNNIAETSIRSNNGKAVAKLENLEDGAYFVRTSALDAAGLEGIPTIQAFRVDARPFPPFLLQPGAKFQGQLQNERIPVTMKWSLAEGIKDYRLQVASDATFQGIIFDQTADTGADEMTVPLARGNYYWRVASILRSGNTSKQGPFGDAKPLAVIPGLDAPSASIGQKEIQFSWSAEPGQRFTFQVAATPDFKTLLNNIESSKAEVAIPRPEAGTYYARVRSTDDDGFVGAFSPAQKFSVPLQWRTEYDAPLESQGQPLGSSY</sequence>
<dbReference type="InterPro" id="IPR013783">
    <property type="entry name" value="Ig-like_fold"/>
</dbReference>
<feature type="domain" description="LysM" evidence="2">
    <location>
        <begin position="32"/>
        <end position="78"/>
    </location>
</feature>
<dbReference type="Pfam" id="PF04773">
    <property type="entry name" value="FecR"/>
    <property type="match status" value="1"/>
</dbReference>
<keyword evidence="1" id="KW-0732">Signal</keyword>
<protein>
    <submittedName>
        <fullName evidence="4">FecR domain-containing protein</fullName>
    </submittedName>
</protein>
<dbReference type="EMBL" id="JADOEL010000001">
    <property type="protein sequence ID" value="MBF8176246.1"/>
    <property type="molecule type" value="Genomic_DNA"/>
</dbReference>
<evidence type="ECO:0000313" key="5">
    <source>
        <dbReference type="Proteomes" id="UP000657372"/>
    </source>
</evidence>
<evidence type="ECO:0000313" key="4">
    <source>
        <dbReference type="EMBL" id="MBF8176246.1"/>
    </source>
</evidence>
<dbReference type="PANTHER" id="PTHR38731:SF1">
    <property type="entry name" value="FECR PROTEIN DOMAIN-CONTAINING PROTEIN"/>
    <property type="match status" value="1"/>
</dbReference>
<dbReference type="PIRSF" id="PIRSF029644">
    <property type="entry name" value="UCP029644"/>
    <property type="match status" value="1"/>
</dbReference>
<dbReference type="Gene3D" id="2.60.40.10">
    <property type="entry name" value="Immunoglobulins"/>
    <property type="match status" value="2"/>
</dbReference>
<evidence type="ECO:0000259" key="3">
    <source>
        <dbReference type="Pfam" id="PF04773"/>
    </source>
</evidence>
<evidence type="ECO:0000256" key="1">
    <source>
        <dbReference type="SAM" id="SignalP"/>
    </source>
</evidence>
<feature type="chain" id="PRO_5045597769" evidence="1">
    <location>
        <begin position="21"/>
        <end position="559"/>
    </location>
</feature>
<dbReference type="InterPro" id="IPR006860">
    <property type="entry name" value="FecR"/>
</dbReference>
<gene>
    <name evidence="4" type="ORF">IXC47_00970</name>
</gene>
<accession>A0ABS0EN78</accession>
<keyword evidence="5" id="KW-1185">Reference proteome</keyword>
<dbReference type="Gene3D" id="3.10.350.10">
    <property type="entry name" value="LysM domain"/>
    <property type="match status" value="1"/>
</dbReference>
<comment type="caution">
    <text evidence="4">The sequence shown here is derived from an EMBL/GenBank/DDBJ whole genome shotgun (WGS) entry which is preliminary data.</text>
</comment>
<name>A0ABS0EN78_9BURK</name>
<reference evidence="4 5" key="1">
    <citation type="submission" date="2020-11" db="EMBL/GenBank/DDBJ databases">
        <title>WGS of Herminiimonas contaminans strain Marseille-Q4544 isolated from planarians Schmidtea mediterranea.</title>
        <authorList>
            <person name="Kangale L."/>
        </authorList>
    </citation>
    <scope>NUCLEOTIDE SEQUENCE [LARGE SCALE GENOMIC DNA]</scope>
    <source>
        <strain evidence="4 5">Marseille-Q4544</strain>
    </source>
</reference>
<proteinExistence type="predicted"/>
<feature type="signal peptide" evidence="1">
    <location>
        <begin position="1"/>
        <end position="20"/>
    </location>
</feature>
<dbReference type="InterPro" id="IPR018392">
    <property type="entry name" value="LysM"/>
</dbReference>
<dbReference type="InterPro" id="IPR016930">
    <property type="entry name" value="UCP029644"/>
</dbReference>
<feature type="domain" description="FecR protein" evidence="3">
    <location>
        <begin position="120"/>
        <end position="222"/>
    </location>
</feature>
<dbReference type="PANTHER" id="PTHR38731">
    <property type="entry name" value="LIPL45-RELATED LIPOPROTEIN-RELATED"/>
    <property type="match status" value="1"/>
</dbReference>
<dbReference type="Gene3D" id="2.60.120.1440">
    <property type="match status" value="1"/>
</dbReference>
<dbReference type="RefSeq" id="WP_195874439.1">
    <property type="nucleotide sequence ID" value="NZ_JADOEL010000001.1"/>
</dbReference>
<dbReference type="InterPro" id="IPR036779">
    <property type="entry name" value="LysM_dom_sf"/>
</dbReference>
<dbReference type="Pfam" id="PF01476">
    <property type="entry name" value="LysM"/>
    <property type="match status" value="1"/>
</dbReference>